<dbReference type="GO" id="GO:0006355">
    <property type="term" value="P:regulation of DNA-templated transcription"/>
    <property type="evidence" value="ECO:0007669"/>
    <property type="project" value="InterPro"/>
</dbReference>
<name>B6JWY8_SCHJY</name>
<keyword evidence="6 11" id="KW-0156">Chromatin regulator</keyword>
<feature type="repeat" description="WD" evidence="10">
    <location>
        <begin position="64"/>
        <end position="95"/>
    </location>
</feature>
<dbReference type="SMART" id="SM00320">
    <property type="entry name" value="WD40"/>
    <property type="match status" value="6"/>
</dbReference>
<dbReference type="PROSITE" id="PS50294">
    <property type="entry name" value="WD_REPEATS_REGION"/>
    <property type="match status" value="4"/>
</dbReference>
<dbReference type="Gene3D" id="2.130.10.10">
    <property type="entry name" value="YVTN repeat-like/Quinoprotein amine dehydrogenase"/>
    <property type="match status" value="2"/>
</dbReference>
<evidence type="ECO:0000256" key="4">
    <source>
        <dbReference type="ARBA" id="ARBA00022574"/>
    </source>
</evidence>
<evidence type="ECO:0000256" key="1">
    <source>
        <dbReference type="ARBA" id="ARBA00004123"/>
    </source>
</evidence>
<evidence type="ECO:0000313" key="16">
    <source>
        <dbReference type="JaponicusDB" id="SJAG_00913"/>
    </source>
</evidence>
<keyword evidence="7 11" id="KW-0805">Transcription regulation</keyword>
<dbReference type="Pfam" id="PF24105">
    <property type="entry name" value="Beta-prop_CAF1B_HIR1"/>
    <property type="match status" value="1"/>
</dbReference>
<evidence type="ECO:0000259" key="14">
    <source>
        <dbReference type="Pfam" id="PF24105"/>
    </source>
</evidence>
<dbReference type="STRING" id="402676.B6JWY8"/>
<dbReference type="GO" id="GO:0006351">
    <property type="term" value="P:DNA-templated transcription"/>
    <property type="evidence" value="ECO:0007669"/>
    <property type="project" value="InterPro"/>
</dbReference>
<proteinExistence type="inferred from homology"/>
<dbReference type="CDD" id="cd00200">
    <property type="entry name" value="WD40"/>
    <property type="match status" value="1"/>
</dbReference>
<dbReference type="Pfam" id="PF07569">
    <property type="entry name" value="Hira"/>
    <property type="match status" value="1"/>
</dbReference>
<evidence type="ECO:0000256" key="11">
    <source>
        <dbReference type="RuleBase" id="RU364014"/>
    </source>
</evidence>
<dbReference type="JaponicusDB" id="SJAG_00913">
    <property type="gene designation" value="hip1"/>
</dbReference>
<dbReference type="GO" id="GO:0000417">
    <property type="term" value="C:HIR complex"/>
    <property type="evidence" value="ECO:0000318"/>
    <property type="project" value="GO_Central"/>
</dbReference>
<organism evidence="15 17">
    <name type="scientific">Schizosaccharomyces japonicus (strain yFS275 / FY16936)</name>
    <name type="common">Fission yeast</name>
    <dbReference type="NCBI Taxonomy" id="402676"/>
    <lineage>
        <taxon>Eukaryota</taxon>
        <taxon>Fungi</taxon>
        <taxon>Dikarya</taxon>
        <taxon>Ascomycota</taxon>
        <taxon>Taphrinomycotina</taxon>
        <taxon>Schizosaccharomycetes</taxon>
        <taxon>Schizosaccharomycetales</taxon>
        <taxon>Schizosaccharomycetaceae</taxon>
        <taxon>Schizosaccharomyces</taxon>
    </lineage>
</organism>
<accession>B6JWY8</accession>
<protein>
    <recommendedName>
        <fullName evidence="11">Protein HIR</fullName>
    </recommendedName>
</protein>
<dbReference type="SUPFAM" id="SSF50978">
    <property type="entry name" value="WD40 repeat-like"/>
    <property type="match status" value="1"/>
</dbReference>
<sequence>MKLLKPSWLGHFDDRGHRLSVFSIHVHPDGSRIVTGGLDGTVRIWSTKALYEEDKGLPKQLCCMSTHTGTVTSVRFSPNGQFLASGSDDRVVIVWHKDDSVPGLRTIFGSTETNSENWRSFRRLTGHDNDIQDLCWSHDSQLLVSVGLDSSIIVWNGNTFERLKRIEAHQSHVKGITFDPAGKYFATESDDRTIKVWRTTDFALEKTIIQPFNNSPLSTYFRRPSWSPDGKYIAAPNAMNGPVSCVAIIERGTWTSDVNIIGHEGAVEVTSFNPKLLKGPNDKLVSLLACGGQDRALSLWTTASPRPIIVCEELAQKSIGDLCWTSDGLNLFACSYDGYVILCIFEPSELGEIVSDEEVTKALAKFGHGRHGIVLPESCSQLALEAKIEENEVKTTKVPSIATHTTIPATLNVSTPSVASTTLAAPSTPVIEGPPTQKTGTPTAPPSEPPKFKQKVTITKDGKKRVTPQLLTTLPSVPSAKLPSSQQMSQSASTQLPVLELSQPTHTLPKGGMTVMAVGTKRRAVTESSEAPVEEQPVQKSPEEALAPYVLPNVIDPKVSIVTTLLDVPKLDDAISCYLKGNTRYSLEVQNGSSERHPTRIVAFENGNLKWMDYIPRPVLLTASSSRFWAIACDDASLHVYSIIGTRILPPIVVDSNACFLMCSENCLLCITANGMIHAYDIINKKALFTPISLAPILNGSTTTDTKSADELSRIVSTSITEQGAPVIALSSGESYLYSLEMLCWTRISDSWWALGSKLWDSSGISLSPEALPDYSIRRLENHTNESVVKIGRGRLLQKMMKTATADEGYEDFETTITINHVENRLCSALLLHSSQEYSDAALQYVDLLSENRLWGKLSEFLHSLCADKQTPIITTLMNQKLWRKILDKIYTLVPVSEVPEEISRFEAKFVERYAANE</sequence>
<keyword evidence="3 11" id="KW-0678">Repressor</keyword>
<comment type="subcellular location">
    <subcellularLocation>
        <location evidence="1 11">Nucleus</location>
    </subcellularLocation>
</comment>
<dbReference type="OMA" id="RGSWDGD"/>
<evidence type="ECO:0000256" key="8">
    <source>
        <dbReference type="ARBA" id="ARBA00023163"/>
    </source>
</evidence>
<dbReference type="InterPro" id="IPR019015">
    <property type="entry name" value="HIRA_B_motif"/>
</dbReference>
<keyword evidence="17" id="KW-1185">Reference proteome</keyword>
<evidence type="ECO:0000259" key="13">
    <source>
        <dbReference type="Pfam" id="PF07569"/>
    </source>
</evidence>
<dbReference type="GeneID" id="7052005"/>
<dbReference type="EMBL" id="KE651166">
    <property type="protein sequence ID" value="EEB05889.1"/>
    <property type="molecule type" value="Genomic_DNA"/>
</dbReference>
<evidence type="ECO:0000256" key="3">
    <source>
        <dbReference type="ARBA" id="ARBA00022491"/>
    </source>
</evidence>
<dbReference type="OrthoDB" id="1741719at2759"/>
<evidence type="ECO:0000256" key="6">
    <source>
        <dbReference type="ARBA" id="ARBA00022853"/>
    </source>
</evidence>
<dbReference type="FunFam" id="2.130.10.10:FF:001073">
    <property type="entry name" value="Protein HIR"/>
    <property type="match status" value="1"/>
</dbReference>
<feature type="repeat" description="WD" evidence="10">
    <location>
        <begin position="166"/>
        <end position="207"/>
    </location>
</feature>
<dbReference type="InterPro" id="IPR055410">
    <property type="entry name" value="Beta-prop_CAF1B_HIR1"/>
</dbReference>
<feature type="domain" description="CAF1B/HIR1 beta-propeller" evidence="14">
    <location>
        <begin position="29"/>
        <end position="350"/>
    </location>
</feature>
<gene>
    <name evidence="16" type="primary">hip1</name>
    <name evidence="15" type="ORF">SJAG_00913</name>
</gene>
<feature type="repeat" description="WD" evidence="10">
    <location>
        <begin position="124"/>
        <end position="165"/>
    </location>
</feature>
<evidence type="ECO:0000256" key="10">
    <source>
        <dbReference type="PROSITE-ProRule" id="PRU00221"/>
    </source>
</evidence>
<dbReference type="PROSITE" id="PS50082">
    <property type="entry name" value="WD_REPEATS_2"/>
    <property type="match status" value="4"/>
</dbReference>
<comment type="similarity">
    <text evidence="2 11">Belongs to the WD repeat HIR1 family.</text>
</comment>
<evidence type="ECO:0000256" key="12">
    <source>
        <dbReference type="SAM" id="MobiDB-lite"/>
    </source>
</evidence>
<dbReference type="VEuPathDB" id="FungiDB:SJAG_00913"/>
<evidence type="ECO:0000313" key="15">
    <source>
        <dbReference type="EMBL" id="EEB05889.1"/>
    </source>
</evidence>
<dbReference type="InterPro" id="IPR011494">
    <property type="entry name" value="HIRA-like_C"/>
</dbReference>
<dbReference type="eggNOG" id="KOG0973">
    <property type="taxonomic scope" value="Eukaryota"/>
</dbReference>
<dbReference type="HOGENOM" id="CLU_004372_3_0_1"/>
<dbReference type="InterPro" id="IPR015943">
    <property type="entry name" value="WD40/YVTN_repeat-like_dom_sf"/>
</dbReference>
<dbReference type="InterPro" id="IPR031120">
    <property type="entry name" value="HIR1-like"/>
</dbReference>
<evidence type="ECO:0000256" key="9">
    <source>
        <dbReference type="ARBA" id="ARBA00023242"/>
    </source>
</evidence>
<dbReference type="RefSeq" id="XP_002172182.1">
    <property type="nucleotide sequence ID" value="XM_002172146.2"/>
</dbReference>
<evidence type="ECO:0000256" key="7">
    <source>
        <dbReference type="ARBA" id="ARBA00023015"/>
    </source>
</evidence>
<feature type="domain" description="Protein HIRA-like C-terminal" evidence="13">
    <location>
        <begin position="645"/>
        <end position="865"/>
    </location>
</feature>
<dbReference type="InterPro" id="IPR036322">
    <property type="entry name" value="WD40_repeat_dom_sf"/>
</dbReference>
<feature type="repeat" description="WD" evidence="10">
    <location>
        <begin position="14"/>
        <end position="46"/>
    </location>
</feature>
<keyword evidence="4 10" id="KW-0853">WD repeat</keyword>
<feature type="region of interest" description="Disordered" evidence="12">
    <location>
        <begin position="425"/>
        <end position="486"/>
    </location>
</feature>
<dbReference type="AlphaFoldDB" id="B6JWY8"/>
<keyword evidence="8 11" id="KW-0804">Transcription</keyword>
<dbReference type="GO" id="GO:0006338">
    <property type="term" value="P:chromatin remodeling"/>
    <property type="evidence" value="ECO:0000318"/>
    <property type="project" value="GO_Central"/>
</dbReference>
<comment type="function">
    <text evidence="11">Required for replication-independent chromatin assembly and for the periodic repression of histone gene transcription during the cell cycle.</text>
</comment>
<dbReference type="InterPro" id="IPR001680">
    <property type="entry name" value="WD40_rpt"/>
</dbReference>
<dbReference type="Pfam" id="PF09453">
    <property type="entry name" value="HIRA_B"/>
    <property type="match status" value="1"/>
</dbReference>
<evidence type="ECO:0000256" key="5">
    <source>
        <dbReference type="ARBA" id="ARBA00022737"/>
    </source>
</evidence>
<evidence type="ECO:0000256" key="2">
    <source>
        <dbReference type="ARBA" id="ARBA00007306"/>
    </source>
</evidence>
<reference evidence="15 17" key="1">
    <citation type="journal article" date="2011" name="Science">
        <title>Comparative functional genomics of the fission yeasts.</title>
        <authorList>
            <person name="Rhind N."/>
            <person name="Chen Z."/>
            <person name="Yassour M."/>
            <person name="Thompson D.A."/>
            <person name="Haas B.J."/>
            <person name="Habib N."/>
            <person name="Wapinski I."/>
            <person name="Roy S."/>
            <person name="Lin M.F."/>
            <person name="Heiman D.I."/>
            <person name="Young S.K."/>
            <person name="Furuya K."/>
            <person name="Guo Y."/>
            <person name="Pidoux A."/>
            <person name="Chen H.M."/>
            <person name="Robbertse B."/>
            <person name="Goldberg J.M."/>
            <person name="Aoki K."/>
            <person name="Bayne E.H."/>
            <person name="Berlin A.M."/>
            <person name="Desjardins C.A."/>
            <person name="Dobbs E."/>
            <person name="Dukaj L."/>
            <person name="Fan L."/>
            <person name="FitzGerald M.G."/>
            <person name="French C."/>
            <person name="Gujja S."/>
            <person name="Hansen K."/>
            <person name="Keifenheim D."/>
            <person name="Levin J.Z."/>
            <person name="Mosher R.A."/>
            <person name="Mueller C.A."/>
            <person name="Pfiffner J."/>
            <person name="Priest M."/>
            <person name="Russ C."/>
            <person name="Smialowska A."/>
            <person name="Swoboda P."/>
            <person name="Sykes S.M."/>
            <person name="Vaughn M."/>
            <person name="Vengrova S."/>
            <person name="Yoder R."/>
            <person name="Zeng Q."/>
            <person name="Allshire R."/>
            <person name="Baulcombe D."/>
            <person name="Birren B.W."/>
            <person name="Brown W."/>
            <person name="Ekwall K."/>
            <person name="Kellis M."/>
            <person name="Leatherwood J."/>
            <person name="Levin H."/>
            <person name="Margalit H."/>
            <person name="Martienssen R."/>
            <person name="Nieduszynski C.A."/>
            <person name="Spatafora J.W."/>
            <person name="Friedman N."/>
            <person name="Dalgaard J.Z."/>
            <person name="Baumann P."/>
            <person name="Niki H."/>
            <person name="Regev A."/>
            <person name="Nusbaum C."/>
        </authorList>
    </citation>
    <scope>NUCLEOTIDE SEQUENCE [LARGE SCALE GENOMIC DNA]</scope>
    <source>
        <strain evidence="17">yFS275 / FY16936</strain>
    </source>
</reference>
<dbReference type="GO" id="GO:0000785">
    <property type="term" value="C:chromatin"/>
    <property type="evidence" value="ECO:0000318"/>
    <property type="project" value="GO_Central"/>
</dbReference>
<keyword evidence="5 11" id="KW-0677">Repeat</keyword>
<dbReference type="Proteomes" id="UP000001744">
    <property type="component" value="Unassembled WGS sequence"/>
</dbReference>
<dbReference type="PANTHER" id="PTHR13831:SF0">
    <property type="entry name" value="PROTEIN HIRA"/>
    <property type="match status" value="1"/>
</dbReference>
<dbReference type="GO" id="GO:0005634">
    <property type="term" value="C:nucleus"/>
    <property type="evidence" value="ECO:0007669"/>
    <property type="project" value="UniProtKB-SubCell"/>
</dbReference>
<keyword evidence="9 11" id="KW-0539">Nucleus</keyword>
<dbReference type="PANTHER" id="PTHR13831">
    <property type="entry name" value="MEMBER OF THE HIR1 FAMILY OF WD-REPEAT PROTEINS"/>
    <property type="match status" value="1"/>
</dbReference>
<evidence type="ECO:0000313" key="17">
    <source>
        <dbReference type="Proteomes" id="UP000001744"/>
    </source>
</evidence>